<evidence type="ECO:0000256" key="1">
    <source>
        <dbReference type="ARBA" id="ARBA00006484"/>
    </source>
</evidence>
<dbReference type="GO" id="GO:0003676">
    <property type="term" value="F:nucleic acid binding"/>
    <property type="evidence" value="ECO:0007669"/>
    <property type="project" value="InterPro"/>
</dbReference>
<dbReference type="AlphaFoldDB" id="A0AAV5BGE4"/>
<keyword evidence="6" id="KW-1185">Reference proteome</keyword>
<proteinExistence type="inferred from homology"/>
<dbReference type="InterPro" id="IPR036291">
    <property type="entry name" value="NAD(P)-bd_dom_sf"/>
</dbReference>
<dbReference type="SUPFAM" id="SSF57756">
    <property type="entry name" value="Retrovirus zinc finger-like domains"/>
    <property type="match status" value="1"/>
</dbReference>
<evidence type="ECO:0000259" key="4">
    <source>
        <dbReference type="Pfam" id="PF00098"/>
    </source>
</evidence>
<evidence type="ECO:0000256" key="2">
    <source>
        <dbReference type="ARBA" id="ARBA00023002"/>
    </source>
</evidence>
<dbReference type="Proteomes" id="UP001054889">
    <property type="component" value="Unassembled WGS sequence"/>
</dbReference>
<dbReference type="PANTHER" id="PTHR48107">
    <property type="entry name" value="NADPH-DEPENDENT ALDEHYDE REDUCTASE-LIKE PROTEIN, CHLOROPLASTIC-RELATED"/>
    <property type="match status" value="1"/>
</dbReference>
<dbReference type="Gene3D" id="3.40.50.720">
    <property type="entry name" value="NAD(P)-binding Rossmann-like Domain"/>
    <property type="match status" value="1"/>
</dbReference>
<evidence type="ECO:0000313" key="5">
    <source>
        <dbReference type="EMBL" id="GJM84700.1"/>
    </source>
</evidence>
<feature type="domain" description="CCHC-type" evidence="4">
    <location>
        <begin position="83"/>
        <end position="100"/>
    </location>
</feature>
<dbReference type="GO" id="GO:0016614">
    <property type="term" value="F:oxidoreductase activity, acting on CH-OH group of donors"/>
    <property type="evidence" value="ECO:0007669"/>
    <property type="project" value="UniProtKB-ARBA"/>
</dbReference>
<comment type="caution">
    <text evidence="5">The sequence shown here is derived from an EMBL/GenBank/DDBJ whole genome shotgun (WGS) entry which is preliminary data.</text>
</comment>
<dbReference type="EMBL" id="BQKI01000001">
    <property type="protein sequence ID" value="GJM84700.1"/>
    <property type="molecule type" value="Genomic_DNA"/>
</dbReference>
<dbReference type="Pfam" id="PF00098">
    <property type="entry name" value="zf-CCHC"/>
    <property type="match status" value="1"/>
</dbReference>
<dbReference type="InterPro" id="IPR002347">
    <property type="entry name" value="SDR_fam"/>
</dbReference>
<feature type="region of interest" description="Disordered" evidence="3">
    <location>
        <begin position="181"/>
        <end position="203"/>
    </location>
</feature>
<organism evidence="5 6">
    <name type="scientific">Eleusine coracana subsp. coracana</name>
    <dbReference type="NCBI Taxonomy" id="191504"/>
    <lineage>
        <taxon>Eukaryota</taxon>
        <taxon>Viridiplantae</taxon>
        <taxon>Streptophyta</taxon>
        <taxon>Embryophyta</taxon>
        <taxon>Tracheophyta</taxon>
        <taxon>Spermatophyta</taxon>
        <taxon>Magnoliopsida</taxon>
        <taxon>Liliopsida</taxon>
        <taxon>Poales</taxon>
        <taxon>Poaceae</taxon>
        <taxon>PACMAD clade</taxon>
        <taxon>Chloridoideae</taxon>
        <taxon>Cynodonteae</taxon>
        <taxon>Eleusininae</taxon>
        <taxon>Eleusine</taxon>
    </lineage>
</organism>
<dbReference type="PANTHER" id="PTHR48107:SF12">
    <property type="entry name" value="NAD DEPENDENT EPIMERASE_DEHYDRATASE FAMILY PROTEIN, EXPRESSED"/>
    <property type="match status" value="1"/>
</dbReference>
<evidence type="ECO:0000256" key="3">
    <source>
        <dbReference type="SAM" id="MobiDB-lite"/>
    </source>
</evidence>
<reference evidence="5" key="1">
    <citation type="journal article" date="2018" name="DNA Res.">
        <title>Multiple hybrid de novo genome assembly of finger millet, an orphan allotetraploid crop.</title>
        <authorList>
            <person name="Hatakeyama M."/>
            <person name="Aluri S."/>
            <person name="Balachadran M.T."/>
            <person name="Sivarajan S.R."/>
            <person name="Patrignani A."/>
            <person name="Gruter S."/>
            <person name="Poveda L."/>
            <person name="Shimizu-Inatsugi R."/>
            <person name="Baeten J."/>
            <person name="Francoijs K.J."/>
            <person name="Nataraja K.N."/>
            <person name="Reddy Y.A.N."/>
            <person name="Phadnis S."/>
            <person name="Ravikumar R.L."/>
            <person name="Schlapbach R."/>
            <person name="Sreeman S.M."/>
            <person name="Shimizu K.K."/>
        </authorList>
    </citation>
    <scope>NUCLEOTIDE SEQUENCE</scope>
</reference>
<dbReference type="Pfam" id="PF13561">
    <property type="entry name" value="adh_short_C2"/>
    <property type="match status" value="1"/>
</dbReference>
<dbReference type="SUPFAM" id="SSF51735">
    <property type="entry name" value="NAD(P)-binding Rossmann-fold domains"/>
    <property type="match status" value="1"/>
</dbReference>
<name>A0AAV5BGE4_ELECO</name>
<dbReference type="InterPro" id="IPR001878">
    <property type="entry name" value="Znf_CCHC"/>
</dbReference>
<dbReference type="PRINTS" id="PR00081">
    <property type="entry name" value="GDHRDH"/>
</dbReference>
<dbReference type="GO" id="GO:0008270">
    <property type="term" value="F:zinc ion binding"/>
    <property type="evidence" value="ECO:0007669"/>
    <property type="project" value="InterPro"/>
</dbReference>
<keyword evidence="2" id="KW-0560">Oxidoreductase</keyword>
<evidence type="ECO:0000313" key="6">
    <source>
        <dbReference type="Proteomes" id="UP001054889"/>
    </source>
</evidence>
<sequence>MTRILAKGVTANVMVPGPVRTELFLAEKDEAFLRRVAKQSMGRIAETADVAPVVAFLVSDAPGGSKVQEVLQHRKERRGGGLRTCFECGGSEHFIVDCPKKKKKVRYHDNNTEDFKQKKNRFYKKDKNSKKFAKAIARACVAALSDVDLTSSEALTSSEEEVEKPRVKRKDDFTGLCFMAKNDHDTDSSSDSDTSEVPPTLDELSSELDYLRDVLLMQDE</sequence>
<dbReference type="Gene3D" id="4.10.60.10">
    <property type="entry name" value="Zinc finger, CCHC-type"/>
    <property type="match status" value="1"/>
</dbReference>
<reference evidence="5" key="2">
    <citation type="submission" date="2021-12" db="EMBL/GenBank/DDBJ databases">
        <title>Resequencing data analysis of finger millet.</title>
        <authorList>
            <person name="Hatakeyama M."/>
            <person name="Aluri S."/>
            <person name="Balachadran M.T."/>
            <person name="Sivarajan S.R."/>
            <person name="Poveda L."/>
            <person name="Shimizu-Inatsugi R."/>
            <person name="Schlapbach R."/>
            <person name="Sreeman S.M."/>
            <person name="Shimizu K.K."/>
        </authorList>
    </citation>
    <scope>NUCLEOTIDE SEQUENCE</scope>
</reference>
<gene>
    <name evidence="5" type="primary">ga00393</name>
    <name evidence="5" type="ORF">PR202_ga00393</name>
</gene>
<protein>
    <recommendedName>
        <fullName evidence="4">CCHC-type domain-containing protein</fullName>
    </recommendedName>
</protein>
<dbReference type="InterPro" id="IPR036875">
    <property type="entry name" value="Znf_CCHC_sf"/>
</dbReference>
<accession>A0AAV5BGE4</accession>
<comment type="similarity">
    <text evidence="1">Belongs to the short-chain dehydrogenases/reductases (SDR) family.</text>
</comment>